<dbReference type="CDD" id="cd06265">
    <property type="entry name" value="RNase_A_canonical"/>
    <property type="match status" value="1"/>
</dbReference>
<dbReference type="GO" id="GO:0005576">
    <property type="term" value="C:extracellular region"/>
    <property type="evidence" value="ECO:0007669"/>
    <property type="project" value="UniProtKB-SubCell"/>
</dbReference>
<keyword evidence="6 8" id="KW-0378">Hydrolase</keyword>
<dbReference type="InterPro" id="IPR036816">
    <property type="entry name" value="RNaseA-like_dom_sf"/>
</dbReference>
<evidence type="ECO:0000256" key="4">
    <source>
        <dbReference type="ARBA" id="ARBA00022722"/>
    </source>
</evidence>
<proteinExistence type="inferred from homology"/>
<reference evidence="12 13" key="1">
    <citation type="journal article" date="2009" name="Science">
        <title>Genome sequence, comparative analysis, and population genetics of the domestic horse.</title>
        <authorList>
            <consortium name="Broad Institute Genome Sequencing Platform"/>
            <consortium name="Broad Institute Whole Genome Assembly Team"/>
            <person name="Wade C.M."/>
            <person name="Giulotto E."/>
            <person name="Sigurdsson S."/>
            <person name="Zoli M."/>
            <person name="Gnerre S."/>
            <person name="Imsland F."/>
            <person name="Lear T.L."/>
            <person name="Adelson D.L."/>
            <person name="Bailey E."/>
            <person name="Bellone R.R."/>
            <person name="Bloecker H."/>
            <person name="Distl O."/>
            <person name="Edgar R.C."/>
            <person name="Garber M."/>
            <person name="Leeb T."/>
            <person name="Mauceli E."/>
            <person name="MacLeod J.N."/>
            <person name="Penedo M.C.T."/>
            <person name="Raison J.M."/>
            <person name="Sharpe T."/>
            <person name="Vogel J."/>
            <person name="Andersson L."/>
            <person name="Antczak D.F."/>
            <person name="Biagi T."/>
            <person name="Binns M.M."/>
            <person name="Chowdhary B.P."/>
            <person name="Coleman S.J."/>
            <person name="Della Valle G."/>
            <person name="Fryc S."/>
            <person name="Guerin G."/>
            <person name="Hasegawa T."/>
            <person name="Hill E.W."/>
            <person name="Jurka J."/>
            <person name="Kiialainen A."/>
            <person name="Lindgren G."/>
            <person name="Liu J."/>
            <person name="Magnani E."/>
            <person name="Mickelson J.R."/>
            <person name="Murray J."/>
            <person name="Nergadze S.G."/>
            <person name="Onofrio R."/>
            <person name="Pedroni S."/>
            <person name="Piras M.F."/>
            <person name="Raudsepp T."/>
            <person name="Rocchi M."/>
            <person name="Roeed K.H."/>
            <person name="Ryder O.A."/>
            <person name="Searle S."/>
            <person name="Skow L."/>
            <person name="Swinburne J.E."/>
            <person name="Syvaenen A.C."/>
            <person name="Tozaki T."/>
            <person name="Valberg S.J."/>
            <person name="Vaudin M."/>
            <person name="White J.R."/>
            <person name="Zody M.C."/>
            <person name="Lander E.S."/>
            <person name="Lindblad-Toh K."/>
        </authorList>
    </citation>
    <scope>NUCLEOTIDE SEQUENCE [LARGE SCALE GENOMIC DNA]</scope>
    <source>
        <strain evidence="12 13">Thoroughbred</strain>
    </source>
</reference>
<evidence type="ECO:0000256" key="5">
    <source>
        <dbReference type="ARBA" id="ARBA00022759"/>
    </source>
</evidence>
<keyword evidence="10" id="KW-0472">Membrane</keyword>
<dbReference type="GO" id="GO:0016787">
    <property type="term" value="F:hydrolase activity"/>
    <property type="evidence" value="ECO:0007669"/>
    <property type="project" value="UniProtKB-KW"/>
</dbReference>
<feature type="region of interest" description="Disordered" evidence="9">
    <location>
        <begin position="1"/>
        <end position="43"/>
    </location>
</feature>
<dbReference type="Pfam" id="PF00074">
    <property type="entry name" value="RnaseA"/>
    <property type="match status" value="1"/>
</dbReference>
<protein>
    <submittedName>
        <fullName evidence="12">Ribonuclease A family member 1, pancreatic</fullName>
    </submittedName>
</protein>
<dbReference type="GO" id="GO:0004540">
    <property type="term" value="F:RNA nuclease activity"/>
    <property type="evidence" value="ECO:0007669"/>
    <property type="project" value="UniProtKB-ARBA"/>
</dbReference>
<evidence type="ECO:0000259" key="11">
    <source>
        <dbReference type="SMART" id="SM00092"/>
    </source>
</evidence>
<evidence type="ECO:0000256" key="2">
    <source>
        <dbReference type="ARBA" id="ARBA00005600"/>
    </source>
</evidence>
<reference evidence="12" key="2">
    <citation type="submission" date="2025-08" db="UniProtKB">
        <authorList>
            <consortium name="Ensembl"/>
        </authorList>
    </citation>
    <scope>IDENTIFICATION</scope>
    <source>
        <strain evidence="12">Thoroughbred</strain>
    </source>
</reference>
<dbReference type="Proteomes" id="UP000002281">
    <property type="component" value="Chromosome 1"/>
</dbReference>
<dbReference type="PANTHER" id="PTHR11437">
    <property type="entry name" value="RIBONUCLEASE"/>
    <property type="match status" value="1"/>
</dbReference>
<dbReference type="InterPro" id="IPR023412">
    <property type="entry name" value="RNaseA_domain"/>
</dbReference>
<dbReference type="InterPro" id="IPR001427">
    <property type="entry name" value="RNaseA"/>
</dbReference>
<evidence type="ECO:0000313" key="13">
    <source>
        <dbReference type="Proteomes" id="UP000002281"/>
    </source>
</evidence>
<accession>A0A3Q2HP59</accession>
<name>A0A3Q2HP59_HORSE</name>
<dbReference type="PANTHER" id="PTHR11437:SF24">
    <property type="entry name" value="RIBONUCLEASE PANCREATIC"/>
    <property type="match status" value="1"/>
</dbReference>
<feature type="domain" description="Ribonuclease A-domain" evidence="11">
    <location>
        <begin position="127"/>
        <end position="250"/>
    </location>
</feature>
<keyword evidence="3" id="KW-0964">Secreted</keyword>
<evidence type="ECO:0000256" key="10">
    <source>
        <dbReference type="SAM" id="Phobius"/>
    </source>
</evidence>
<keyword evidence="5 8" id="KW-0255">Endonuclease</keyword>
<keyword evidence="7" id="KW-1015">Disulfide bond</keyword>
<evidence type="ECO:0000256" key="1">
    <source>
        <dbReference type="ARBA" id="ARBA00004613"/>
    </source>
</evidence>
<sequence length="254" mass="28612">METDEMRNRKNPAEESADDSPGNGLPVIELSWPQGGRQKKRRGKEILHRCMEEMRRGRSSERRGSAFQGLSDCRNWPFSCLRDQARDPARLLRGSEATMAQEKSLILFPLLVLVLLVLGCVQLSLGKESPAMKFERQHMDSGSTSSSNSTYCNQMMKRRNMTQGWCKPVNTFVHEPLADVQAICLQKNITCKNGQSNCYQSSSSMHITDCRLTSGSKYPNCAYRTSQKERHIIVACEGNPYVPVHFDASVEVST</sequence>
<dbReference type="GO" id="GO:0003676">
    <property type="term" value="F:nucleic acid binding"/>
    <property type="evidence" value="ECO:0007669"/>
    <property type="project" value="InterPro"/>
</dbReference>
<dbReference type="FunCoup" id="A0A3Q2HP59">
    <property type="interactions" value="24"/>
</dbReference>
<keyword evidence="13" id="KW-1185">Reference proteome</keyword>
<dbReference type="Bgee" id="ENSECAG00000011930">
    <property type="expression patterns" value="Expressed in trophoblast and 15 other cell types or tissues"/>
</dbReference>
<gene>
    <name evidence="12" type="primary">RNASE1</name>
</gene>
<dbReference type="Gene3D" id="3.10.130.10">
    <property type="entry name" value="Ribonuclease A-like domain"/>
    <property type="match status" value="1"/>
</dbReference>
<dbReference type="SMR" id="A0A3Q2HP59"/>
<evidence type="ECO:0000313" key="12">
    <source>
        <dbReference type="Ensembl" id="ENSECAP00000036780.2"/>
    </source>
</evidence>
<evidence type="ECO:0000256" key="3">
    <source>
        <dbReference type="ARBA" id="ARBA00022525"/>
    </source>
</evidence>
<organism evidence="12 13">
    <name type="scientific">Equus caballus</name>
    <name type="common">Horse</name>
    <dbReference type="NCBI Taxonomy" id="9796"/>
    <lineage>
        <taxon>Eukaryota</taxon>
        <taxon>Metazoa</taxon>
        <taxon>Chordata</taxon>
        <taxon>Craniata</taxon>
        <taxon>Vertebrata</taxon>
        <taxon>Euteleostomi</taxon>
        <taxon>Mammalia</taxon>
        <taxon>Eutheria</taxon>
        <taxon>Laurasiatheria</taxon>
        <taxon>Perissodactyla</taxon>
        <taxon>Equidae</taxon>
        <taxon>Equus</taxon>
    </lineage>
</organism>
<feature type="compositionally biased region" description="Basic and acidic residues" evidence="9">
    <location>
        <begin position="1"/>
        <end position="13"/>
    </location>
</feature>
<dbReference type="GO" id="GO:0004519">
    <property type="term" value="F:endonuclease activity"/>
    <property type="evidence" value="ECO:0007669"/>
    <property type="project" value="UniProtKB-KW"/>
</dbReference>
<comment type="similarity">
    <text evidence="2 8">Belongs to the pancreatic ribonuclease family.</text>
</comment>
<dbReference type="GeneTree" id="ENSGT00940000160869"/>
<dbReference type="PRINTS" id="PR00794">
    <property type="entry name" value="RIBONUCLEASE"/>
</dbReference>
<keyword evidence="10" id="KW-1133">Transmembrane helix</keyword>
<feature type="transmembrane region" description="Helical" evidence="10">
    <location>
        <begin position="105"/>
        <end position="125"/>
    </location>
</feature>
<evidence type="ECO:0000256" key="8">
    <source>
        <dbReference type="RuleBase" id="RU000651"/>
    </source>
</evidence>
<dbReference type="AlphaFoldDB" id="A0A3Q2HP59"/>
<dbReference type="OMA" id="CVQPSLG"/>
<evidence type="ECO:0000256" key="6">
    <source>
        <dbReference type="ARBA" id="ARBA00022801"/>
    </source>
</evidence>
<dbReference type="PROSITE" id="PS00127">
    <property type="entry name" value="RNASE_PANCREATIC"/>
    <property type="match status" value="1"/>
</dbReference>
<reference evidence="12" key="3">
    <citation type="submission" date="2025-09" db="UniProtKB">
        <authorList>
            <consortium name="Ensembl"/>
        </authorList>
    </citation>
    <scope>IDENTIFICATION</scope>
    <source>
        <strain evidence="12">Thoroughbred</strain>
    </source>
</reference>
<evidence type="ECO:0000256" key="7">
    <source>
        <dbReference type="ARBA" id="ARBA00023157"/>
    </source>
</evidence>
<dbReference type="Ensembl" id="ENSECAT00000037077.3">
    <property type="protein sequence ID" value="ENSECAP00000036780.2"/>
    <property type="gene ID" value="ENSECAG00000011930.4"/>
</dbReference>
<dbReference type="InParanoid" id="A0A3Q2HP59"/>
<keyword evidence="10" id="KW-0812">Transmembrane</keyword>
<dbReference type="InterPro" id="IPR023411">
    <property type="entry name" value="RNaseA_AS"/>
</dbReference>
<dbReference type="SMART" id="SM00092">
    <property type="entry name" value="RNAse_Pc"/>
    <property type="match status" value="1"/>
</dbReference>
<dbReference type="FunFam" id="3.10.130.10:FF:000001">
    <property type="entry name" value="Ribonuclease pancreatic"/>
    <property type="match status" value="1"/>
</dbReference>
<evidence type="ECO:0000256" key="9">
    <source>
        <dbReference type="SAM" id="MobiDB-lite"/>
    </source>
</evidence>
<keyword evidence="4 8" id="KW-0540">Nuclease</keyword>
<comment type="subcellular location">
    <subcellularLocation>
        <location evidence="1">Secreted</location>
    </subcellularLocation>
</comment>
<dbReference type="SUPFAM" id="SSF54076">
    <property type="entry name" value="RNase A-like"/>
    <property type="match status" value="1"/>
</dbReference>